<organism evidence="2 3">
    <name type="scientific">Auraticoccus cholistanensis</name>
    <dbReference type="NCBI Taxonomy" id="2656650"/>
    <lineage>
        <taxon>Bacteria</taxon>
        <taxon>Bacillati</taxon>
        <taxon>Actinomycetota</taxon>
        <taxon>Actinomycetes</taxon>
        <taxon>Propionibacteriales</taxon>
        <taxon>Propionibacteriaceae</taxon>
        <taxon>Auraticoccus</taxon>
    </lineage>
</organism>
<evidence type="ECO:0000256" key="1">
    <source>
        <dbReference type="SAM" id="MobiDB-lite"/>
    </source>
</evidence>
<feature type="region of interest" description="Disordered" evidence="1">
    <location>
        <begin position="1"/>
        <end position="20"/>
    </location>
</feature>
<accession>A0A6A9UXC0</accession>
<comment type="caution">
    <text evidence="2">The sequence shown here is derived from an EMBL/GenBank/DDBJ whole genome shotgun (WGS) entry which is preliminary data.</text>
</comment>
<reference evidence="2 3" key="1">
    <citation type="submission" date="2019-12" db="EMBL/GenBank/DDBJ databases">
        <title>Auraticoccus cholistani sp. nov., an actinomycete isolated from soil of Cholistan desert.</title>
        <authorList>
            <person name="Cheema M.T."/>
        </authorList>
    </citation>
    <scope>NUCLEOTIDE SEQUENCE [LARGE SCALE GENOMIC DNA]</scope>
    <source>
        <strain evidence="2 3">F435</strain>
    </source>
</reference>
<protein>
    <submittedName>
        <fullName evidence="2">Uncharacterized protein</fullName>
    </submittedName>
</protein>
<gene>
    <name evidence="2" type="ORF">GC722_15465</name>
</gene>
<dbReference type="Proteomes" id="UP000435304">
    <property type="component" value="Unassembled WGS sequence"/>
</dbReference>
<evidence type="ECO:0000313" key="3">
    <source>
        <dbReference type="Proteomes" id="UP000435304"/>
    </source>
</evidence>
<dbReference type="AlphaFoldDB" id="A0A6A9UXC0"/>
<sequence length="220" mass="23609">MTSSSSGPVSGPPVGGSWQRTDLELTVDPDARGLWTGLRAGSRTWVDAGRPGREVFAGAGEGHGQASERGWQPAAERMDRLGQPTGSAGWRVVTDDGTLTRTVHPLSGAVRVGYRVSALEPWRHEVQLGLVTSGSAETVHGEDGRLVAGSGWAHAWVLDGDDALGLHWTTEERSDLPLLGLRTGEEDGRRLLAPAVGSVEQPAPPRRDFSWRLVLTGWRR</sequence>
<dbReference type="RefSeq" id="WP_156611597.1">
    <property type="nucleotide sequence ID" value="NZ_WPCU01000010.1"/>
</dbReference>
<proteinExistence type="predicted"/>
<dbReference type="EMBL" id="WPCU01000010">
    <property type="protein sequence ID" value="MVA77408.1"/>
    <property type="molecule type" value="Genomic_DNA"/>
</dbReference>
<name>A0A6A9UXC0_9ACTN</name>
<keyword evidence="3" id="KW-1185">Reference proteome</keyword>
<evidence type="ECO:0000313" key="2">
    <source>
        <dbReference type="EMBL" id="MVA77408.1"/>
    </source>
</evidence>